<dbReference type="PROSITE" id="PS51457">
    <property type="entry name" value="BEN"/>
    <property type="match status" value="1"/>
</dbReference>
<proteinExistence type="predicted"/>
<organism evidence="4 5">
    <name type="scientific">Mya arenaria</name>
    <name type="common">Soft-shell clam</name>
    <dbReference type="NCBI Taxonomy" id="6604"/>
    <lineage>
        <taxon>Eukaryota</taxon>
        <taxon>Metazoa</taxon>
        <taxon>Spiralia</taxon>
        <taxon>Lophotrochozoa</taxon>
        <taxon>Mollusca</taxon>
        <taxon>Bivalvia</taxon>
        <taxon>Autobranchia</taxon>
        <taxon>Heteroconchia</taxon>
        <taxon>Euheterodonta</taxon>
        <taxon>Imparidentia</taxon>
        <taxon>Neoheterodontei</taxon>
        <taxon>Myida</taxon>
        <taxon>Myoidea</taxon>
        <taxon>Myidae</taxon>
        <taxon>Mya</taxon>
    </lineage>
</organism>
<feature type="compositionally biased region" description="Basic and acidic residues" evidence="1">
    <location>
        <begin position="129"/>
        <end position="143"/>
    </location>
</feature>
<feature type="compositionally biased region" description="Basic and acidic residues" evidence="1">
    <location>
        <begin position="157"/>
        <end position="172"/>
    </location>
</feature>
<keyword evidence="5" id="KW-1185">Reference proteome</keyword>
<evidence type="ECO:0000256" key="1">
    <source>
        <dbReference type="SAM" id="MobiDB-lite"/>
    </source>
</evidence>
<feature type="compositionally biased region" description="Polar residues" evidence="1">
    <location>
        <begin position="392"/>
        <end position="414"/>
    </location>
</feature>
<accession>A0ABY7DC49</accession>
<dbReference type="Proteomes" id="UP001164746">
    <property type="component" value="Chromosome 1"/>
</dbReference>
<feature type="domain" description="BEN" evidence="2">
    <location>
        <begin position="435"/>
        <end position="541"/>
    </location>
</feature>
<evidence type="ECO:0000259" key="2">
    <source>
        <dbReference type="PROSITE" id="PS51457"/>
    </source>
</evidence>
<evidence type="ECO:0000313" key="3">
    <source>
        <dbReference type="EMBL" id="WAQ94268.1"/>
    </source>
</evidence>
<feature type="region of interest" description="Disordered" evidence="1">
    <location>
        <begin position="392"/>
        <end position="428"/>
    </location>
</feature>
<name>A0ABY7DC49_MYAAR</name>
<evidence type="ECO:0000313" key="4">
    <source>
        <dbReference type="EMBL" id="WAQ94275.1"/>
    </source>
</evidence>
<feature type="region of interest" description="Disordered" evidence="1">
    <location>
        <begin position="127"/>
        <end position="184"/>
    </location>
</feature>
<protein>
    <recommendedName>
        <fullName evidence="2">BEN domain-containing protein</fullName>
    </recommendedName>
</protein>
<dbReference type="Gene3D" id="1.10.10.2590">
    <property type="entry name" value="BEN domain"/>
    <property type="match status" value="1"/>
</dbReference>
<reference evidence="4" key="1">
    <citation type="submission" date="2022-11" db="EMBL/GenBank/DDBJ databases">
        <title>Centuries of genome instability and evolution in soft-shell clam transmissible cancer (bioRxiv).</title>
        <authorList>
            <person name="Hart S.F.M."/>
            <person name="Yonemitsu M.A."/>
            <person name="Giersch R.M."/>
            <person name="Beal B.F."/>
            <person name="Arriagada G."/>
            <person name="Davis B.W."/>
            <person name="Ostrander E.A."/>
            <person name="Goff S.P."/>
            <person name="Metzger M.J."/>
        </authorList>
    </citation>
    <scope>NUCLEOTIDE SEQUENCE</scope>
    <source>
        <strain evidence="4">MELC-2E11</strain>
        <tissue evidence="4">Siphon/mantle</tissue>
    </source>
</reference>
<dbReference type="InterPro" id="IPR018379">
    <property type="entry name" value="BEN_domain"/>
</dbReference>
<feature type="region of interest" description="Disordered" evidence="1">
    <location>
        <begin position="351"/>
        <end position="374"/>
    </location>
</feature>
<dbReference type="Pfam" id="PF10523">
    <property type="entry name" value="BEN"/>
    <property type="match status" value="1"/>
</dbReference>
<evidence type="ECO:0000313" key="5">
    <source>
        <dbReference type="Proteomes" id="UP001164746"/>
    </source>
</evidence>
<dbReference type="EMBL" id="CP111012">
    <property type="protein sequence ID" value="WAQ94268.1"/>
    <property type="molecule type" value="Genomic_DNA"/>
</dbReference>
<dbReference type="EMBL" id="CP111012">
    <property type="protein sequence ID" value="WAQ94275.1"/>
    <property type="molecule type" value="Genomic_DNA"/>
</dbReference>
<gene>
    <name evidence="3" type="ORF">MAR_006739</name>
    <name evidence="4" type="ORF">MAR_006746</name>
</gene>
<sequence length="545" mass="60471">MCCINIARWTTYILNQSCLVAKGLKMFACIYFKEDSTLSVVNEKDKDLKIIDGFVERASVEMTWRRPGKTKELFHGTIVKTGEDENSLLSYATQAYNAILKGKALSDGIQGAPEELYSFNVKRGIKSGSKRERSKTERLRASEIQDDQLSPKKKQKKEVAKQLLPKEKKQETSEIMGPKSPSTALKTAALQTGRLMLDMHRQFDLGSDTENTAGMPLSKNKNETTSQCDQLLPVLTTTPVKDTMQPNQICEQVTSPVSLQKTWTACQSAMDIVNYMPPASDSNRQYIPAPTPEVLQTLQAICQPEFVTFLRSLVTHFKNDSGGNSCSQSYSQTSFNQASFLMDLMDRTDAPTHTSLYEQPGLNDSLNLSSPIQSSTPAKVSYKTGLLATVVPQETSQSSSQHNPSAARYQSNADVSMPSVRRSPRKPKTVKLLEHSDILIDRDLKRKACSAAKTKSGKEGSVLLYRLCSGLFSIKEMATCRGLGIGQAKSDPSRPTLDQAKVKLLKDYVVTWCKAESKRIPTEAEMNGAITERIGYARKQMKARK</sequence>